<dbReference type="EMBL" id="JASCXX010000004">
    <property type="protein sequence ID" value="MDI6448364.1"/>
    <property type="molecule type" value="Genomic_DNA"/>
</dbReference>
<evidence type="ECO:0008006" key="3">
    <source>
        <dbReference type="Google" id="ProtNLM"/>
    </source>
</evidence>
<dbReference type="Proteomes" id="UP001431776">
    <property type="component" value="Unassembled WGS sequence"/>
</dbReference>
<sequence>MALTRFQQTLCHLIAANRIEQGEAYVAGGAALNLLTGGSRVSRDIDLFHDSLEALDATWQADRKLLESRGYELRATRERPGYVEAVVGKGVDAVLMQWTRDSAFRFFPLVEHEEFGLVLHPFDLATNKVLALAGRLEIRDWIDMITCHERIQPLGYLAWAACGKDPGFGPLTILEQAGRSGHYAPAELEGLSFDGPPPDLGDLSRRWRCLLEEAQAMVAILPAEQAGTCVLDCQGGLYRADPTQLRRDLEAGELIFHPGRIRGAYPQLSA</sequence>
<dbReference type="RefSeq" id="WP_349243770.1">
    <property type="nucleotide sequence ID" value="NZ_JASCXX010000004.1"/>
</dbReference>
<dbReference type="Pfam" id="PF08843">
    <property type="entry name" value="AbiEii"/>
    <property type="match status" value="1"/>
</dbReference>
<name>A0AAW6TVS2_9BACT</name>
<comment type="caution">
    <text evidence="1">The sequence shown here is derived from an EMBL/GenBank/DDBJ whole genome shotgun (WGS) entry which is preliminary data.</text>
</comment>
<proteinExistence type="predicted"/>
<organism evidence="1 2">
    <name type="scientific">Anaerobaca lacustris</name>
    <dbReference type="NCBI Taxonomy" id="3044600"/>
    <lineage>
        <taxon>Bacteria</taxon>
        <taxon>Pseudomonadati</taxon>
        <taxon>Planctomycetota</taxon>
        <taxon>Phycisphaerae</taxon>
        <taxon>Sedimentisphaerales</taxon>
        <taxon>Anaerobacaceae</taxon>
        <taxon>Anaerobaca</taxon>
    </lineage>
</organism>
<dbReference type="AlphaFoldDB" id="A0AAW6TVS2"/>
<gene>
    <name evidence="1" type="ORF">QJ522_04860</name>
</gene>
<evidence type="ECO:0000313" key="2">
    <source>
        <dbReference type="Proteomes" id="UP001431776"/>
    </source>
</evidence>
<protein>
    <recommendedName>
        <fullName evidence="3">Nucleotidyl transferase AbiEii/AbiGii toxin family protein</fullName>
    </recommendedName>
</protein>
<keyword evidence="2" id="KW-1185">Reference proteome</keyword>
<dbReference type="InterPro" id="IPR014942">
    <property type="entry name" value="AbiEii"/>
</dbReference>
<evidence type="ECO:0000313" key="1">
    <source>
        <dbReference type="EMBL" id="MDI6448364.1"/>
    </source>
</evidence>
<accession>A0AAW6TVS2</accession>
<reference evidence="1" key="1">
    <citation type="submission" date="2023-05" db="EMBL/GenBank/DDBJ databases">
        <title>Anaerotaeda fermentans gen. nov., sp. nov., a novel anaerobic planctomycete of the new family within the order Sedimentisphaerales isolated from Taman Peninsula, Russia.</title>
        <authorList>
            <person name="Khomyakova M.A."/>
            <person name="Merkel A.Y."/>
            <person name="Slobodkin A.I."/>
        </authorList>
    </citation>
    <scope>NUCLEOTIDE SEQUENCE</scope>
    <source>
        <strain evidence="1">M17dextr</strain>
    </source>
</reference>